<organism evidence="1 2">
    <name type="scientific">Akkermansia massiliensis</name>
    <dbReference type="NCBI Taxonomy" id="2927224"/>
    <lineage>
        <taxon>Bacteria</taxon>
        <taxon>Pseudomonadati</taxon>
        <taxon>Verrucomicrobiota</taxon>
        <taxon>Verrucomicrobiia</taxon>
        <taxon>Verrucomicrobiales</taxon>
        <taxon>Akkermansiaceae</taxon>
        <taxon>Akkermansia</taxon>
    </lineage>
</organism>
<evidence type="ECO:0000313" key="1">
    <source>
        <dbReference type="EMBL" id="QHV62652.1"/>
    </source>
</evidence>
<dbReference type="AlphaFoldDB" id="A0AAE6W207"/>
<accession>A0AAE6W207</accession>
<gene>
    <name evidence="1" type="ORF">DMI76_04355</name>
</gene>
<dbReference type="EMBL" id="CP029701">
    <property type="protein sequence ID" value="QHV62652.1"/>
    <property type="molecule type" value="Genomic_DNA"/>
</dbReference>
<dbReference type="Proteomes" id="UP000642553">
    <property type="component" value="Chromosome"/>
</dbReference>
<reference evidence="1" key="1">
    <citation type="submission" date="2018-05" db="EMBL/GenBank/DDBJ databases">
        <title>Complete genome sequnece of Akkermansia muciniphila EB-AMDK-40.</title>
        <authorList>
            <person name="Nam Y.-D."/>
            <person name="Chung W.-H."/>
            <person name="Park Y.S."/>
            <person name="Kang J."/>
        </authorList>
    </citation>
    <scope>NUCLEOTIDE SEQUENCE</scope>
    <source>
        <strain evidence="1">EB-AMDK-40</strain>
    </source>
</reference>
<sequence>MRGSRKEENRSSMGMRWRIMAAAAFCVAGWASGDVPSDPSREFLLPSGTLKAFAEYIPAYGKGAVPGPEGTEPVRLEQAIDATRAAKDARALKEAAALDAYWQSRLDALYAPVAAWLASRWFVKSELIEHQSKWFKEMPLQELQDEIVMESWVQAQVAWEAFLRADERFYRAWMLADQNRRSAMKGEGVPDAGSLGELEEAEVHVRRAFKKMERMMAIADTACATNAYPLVDVAPVDPGWQENDPVLQKVEQAVCSSEYPFVKFLLGSYRIYWKARLSGIRTAFLPENGCSFMRTGWEDRLREADRAWRRYVVFSVEYEIQPGIYFWSSGIGIYMTAHESWLYRQRCRDLLAVAGLVPERRSEGFTSPARNFAGFGEARLIAERMAAAGGSSAAAYRKLSENLERLRTDLFSSVSPWPAVFFGRGNGG</sequence>
<name>A0AAE6W207_9BACT</name>
<evidence type="ECO:0000313" key="2">
    <source>
        <dbReference type="Proteomes" id="UP000642553"/>
    </source>
</evidence>
<proteinExistence type="predicted"/>
<protein>
    <submittedName>
        <fullName evidence="1">Uncharacterized protein</fullName>
    </submittedName>
</protein>